<dbReference type="AlphaFoldDB" id="A0A401NNP8"/>
<evidence type="ECO:0000256" key="2">
    <source>
        <dbReference type="SAM" id="Phobius"/>
    </source>
</evidence>
<keyword evidence="2" id="KW-1133">Transmembrane helix</keyword>
<proteinExistence type="predicted"/>
<keyword evidence="2" id="KW-0812">Transmembrane</keyword>
<evidence type="ECO:0000313" key="4">
    <source>
        <dbReference type="Proteomes" id="UP000288216"/>
    </source>
</evidence>
<sequence>MSVLGALHATDSDCRTVRSHGAGAPREELWLIAQDVYRQMDQQYKLSHTGIGTRIIDYIDCTNCETKPVECGKTCSGIGHRGLLNPVNDTEQANRQLTAKSIILILLPIFVAILLFLAAFGCFYYWRNRRKKKASEGKRKVSKSREQDLTGNGNHKSRHSKRRKHRKIKYKQETNSSTE</sequence>
<keyword evidence="4" id="KW-1185">Reference proteome</keyword>
<feature type="region of interest" description="Disordered" evidence="1">
    <location>
        <begin position="135"/>
        <end position="179"/>
    </location>
</feature>
<gene>
    <name evidence="3" type="ORF">scyTo_0011471</name>
</gene>
<dbReference type="Proteomes" id="UP000288216">
    <property type="component" value="Unassembled WGS sequence"/>
</dbReference>
<protein>
    <submittedName>
        <fullName evidence="3">Uncharacterized protein</fullName>
    </submittedName>
</protein>
<comment type="caution">
    <text evidence="3">The sequence shown here is derived from an EMBL/GenBank/DDBJ whole genome shotgun (WGS) entry which is preliminary data.</text>
</comment>
<evidence type="ECO:0000256" key="1">
    <source>
        <dbReference type="SAM" id="MobiDB-lite"/>
    </source>
</evidence>
<reference evidence="3 4" key="1">
    <citation type="journal article" date="2018" name="Nat. Ecol. Evol.">
        <title>Shark genomes provide insights into elasmobranch evolution and the origin of vertebrates.</title>
        <authorList>
            <person name="Hara Y"/>
            <person name="Yamaguchi K"/>
            <person name="Onimaru K"/>
            <person name="Kadota M"/>
            <person name="Koyanagi M"/>
            <person name="Keeley SD"/>
            <person name="Tatsumi K"/>
            <person name="Tanaka K"/>
            <person name="Motone F"/>
            <person name="Kageyama Y"/>
            <person name="Nozu R"/>
            <person name="Adachi N"/>
            <person name="Nishimura O"/>
            <person name="Nakagawa R"/>
            <person name="Tanegashima C"/>
            <person name="Kiyatake I"/>
            <person name="Matsumoto R"/>
            <person name="Murakumo K"/>
            <person name="Nishida K"/>
            <person name="Terakita A"/>
            <person name="Kuratani S"/>
            <person name="Sato K"/>
            <person name="Hyodo S Kuraku.S."/>
        </authorList>
    </citation>
    <scope>NUCLEOTIDE SEQUENCE [LARGE SCALE GENOMIC DNA]</scope>
</reference>
<keyword evidence="2" id="KW-0472">Membrane</keyword>
<dbReference type="OrthoDB" id="9904630at2759"/>
<evidence type="ECO:0000313" key="3">
    <source>
        <dbReference type="EMBL" id="GCB62482.1"/>
    </source>
</evidence>
<organism evidence="3 4">
    <name type="scientific">Scyliorhinus torazame</name>
    <name type="common">Cloudy catshark</name>
    <name type="synonym">Catulus torazame</name>
    <dbReference type="NCBI Taxonomy" id="75743"/>
    <lineage>
        <taxon>Eukaryota</taxon>
        <taxon>Metazoa</taxon>
        <taxon>Chordata</taxon>
        <taxon>Craniata</taxon>
        <taxon>Vertebrata</taxon>
        <taxon>Chondrichthyes</taxon>
        <taxon>Elasmobranchii</taxon>
        <taxon>Galeomorphii</taxon>
        <taxon>Galeoidea</taxon>
        <taxon>Carcharhiniformes</taxon>
        <taxon>Scyliorhinidae</taxon>
        <taxon>Scyliorhinus</taxon>
    </lineage>
</organism>
<feature type="transmembrane region" description="Helical" evidence="2">
    <location>
        <begin position="102"/>
        <end position="126"/>
    </location>
</feature>
<feature type="compositionally biased region" description="Basic residues" evidence="1">
    <location>
        <begin position="155"/>
        <end position="169"/>
    </location>
</feature>
<accession>A0A401NNP8</accession>
<name>A0A401NNP8_SCYTO</name>
<feature type="compositionally biased region" description="Basic and acidic residues" evidence="1">
    <location>
        <begin position="135"/>
        <end position="148"/>
    </location>
</feature>
<dbReference type="EMBL" id="BFAA01005227">
    <property type="protein sequence ID" value="GCB62482.1"/>
    <property type="molecule type" value="Genomic_DNA"/>
</dbReference>